<evidence type="ECO:0000313" key="2">
    <source>
        <dbReference type="EMBL" id="SDJ48943.1"/>
    </source>
</evidence>
<dbReference type="STRING" id="1095776.SAMN04515672_0744"/>
<dbReference type="EMBL" id="FNFE01000001">
    <property type="protein sequence ID" value="SDJ48943.1"/>
    <property type="molecule type" value="Genomic_DNA"/>
</dbReference>
<dbReference type="InterPro" id="IPR058967">
    <property type="entry name" value="Hfq-like"/>
</dbReference>
<dbReference type="OrthoDB" id="204633at2157"/>
<dbReference type="AlphaFoldDB" id="A0A1G8U5D5"/>
<keyword evidence="3" id="KW-1185">Reference proteome</keyword>
<sequence>MFPVASTESIFSGDMNPLTRAYRDVVIYDEAGADAEPLYEGPIVVHGNGWLELEGGRLLSPSAVHHIDIYDDIDESGDRNADKRNTDNDAGDDYRTSRFSPR</sequence>
<dbReference type="Proteomes" id="UP000198882">
    <property type="component" value="Unassembled WGS sequence"/>
</dbReference>
<dbReference type="Pfam" id="PF26264">
    <property type="entry name" value="Halo_Hfq_like"/>
    <property type="match status" value="1"/>
</dbReference>
<evidence type="ECO:0000256" key="1">
    <source>
        <dbReference type="SAM" id="MobiDB-lite"/>
    </source>
</evidence>
<name>A0A1G8U5D5_9EURY</name>
<reference evidence="3" key="1">
    <citation type="submission" date="2016-10" db="EMBL/GenBank/DDBJ databases">
        <authorList>
            <person name="Varghese N."/>
            <person name="Submissions S."/>
        </authorList>
    </citation>
    <scope>NUCLEOTIDE SEQUENCE [LARGE SCALE GENOMIC DNA]</scope>
    <source>
        <strain evidence="3">B4,CECT 8067,JCM 17497</strain>
    </source>
</reference>
<dbReference type="RefSeq" id="WP_175529219.1">
    <property type="nucleotide sequence ID" value="NZ_FNFE01000001.1"/>
</dbReference>
<feature type="compositionally biased region" description="Basic and acidic residues" evidence="1">
    <location>
        <begin position="76"/>
        <end position="96"/>
    </location>
</feature>
<organism evidence="2 3">
    <name type="scientific">Natronorubrum texcoconense</name>
    <dbReference type="NCBI Taxonomy" id="1095776"/>
    <lineage>
        <taxon>Archaea</taxon>
        <taxon>Methanobacteriati</taxon>
        <taxon>Methanobacteriota</taxon>
        <taxon>Stenosarchaea group</taxon>
        <taxon>Halobacteria</taxon>
        <taxon>Halobacteriales</taxon>
        <taxon>Natrialbaceae</taxon>
        <taxon>Natronorubrum</taxon>
    </lineage>
</organism>
<accession>A0A1G8U5D5</accession>
<feature type="region of interest" description="Disordered" evidence="1">
    <location>
        <begin position="74"/>
        <end position="102"/>
    </location>
</feature>
<gene>
    <name evidence="2" type="ORF">SAMN04515672_0744</name>
</gene>
<proteinExistence type="predicted"/>
<evidence type="ECO:0000313" key="3">
    <source>
        <dbReference type="Proteomes" id="UP000198882"/>
    </source>
</evidence>
<protein>
    <submittedName>
        <fullName evidence="2">Uncharacterized protein</fullName>
    </submittedName>
</protein>